<dbReference type="GO" id="GO:0005886">
    <property type="term" value="C:plasma membrane"/>
    <property type="evidence" value="ECO:0007669"/>
    <property type="project" value="UniProtKB-SubCell"/>
</dbReference>
<evidence type="ECO:0000259" key="11">
    <source>
        <dbReference type="PROSITE" id="PS51192"/>
    </source>
</evidence>
<keyword evidence="4 10" id="KW-0547">Nucleotide-binding</keyword>
<dbReference type="PANTHER" id="PTHR30612:SF0">
    <property type="entry name" value="CHLOROPLAST PROTEIN-TRANSPORTING ATPASE"/>
    <property type="match status" value="1"/>
</dbReference>
<feature type="domain" description="SecA family profile" evidence="13">
    <location>
        <begin position="1"/>
        <end position="580"/>
    </location>
</feature>
<keyword evidence="1 10" id="KW-0813">Transport</keyword>
<keyword evidence="9 10" id="KW-0472">Membrane</keyword>
<organism evidence="14 15">
    <name type="scientific">Planctomicrobium piriforme</name>
    <dbReference type="NCBI Taxonomy" id="1576369"/>
    <lineage>
        <taxon>Bacteria</taxon>
        <taxon>Pseudomonadati</taxon>
        <taxon>Planctomycetota</taxon>
        <taxon>Planctomycetia</taxon>
        <taxon>Planctomycetales</taxon>
        <taxon>Planctomycetaceae</taxon>
        <taxon>Planctomicrobium</taxon>
    </lineage>
</organism>
<keyword evidence="3 10" id="KW-0963">Cytoplasm</keyword>
<dbReference type="Proteomes" id="UP000199518">
    <property type="component" value="Unassembled WGS sequence"/>
</dbReference>
<dbReference type="FunFam" id="3.40.50.300:FF:000429">
    <property type="entry name" value="Preprotein translocase subunit SecA"/>
    <property type="match status" value="1"/>
</dbReference>
<evidence type="ECO:0000256" key="5">
    <source>
        <dbReference type="ARBA" id="ARBA00022840"/>
    </source>
</evidence>
<dbReference type="InterPro" id="IPR014001">
    <property type="entry name" value="Helicase_ATP-bd"/>
</dbReference>
<gene>
    <name evidence="10" type="primary">secA</name>
    <name evidence="14" type="ORF">SAMN05421753_11324</name>
</gene>
<feature type="domain" description="Helicase C-terminal" evidence="12">
    <location>
        <begin position="427"/>
        <end position="594"/>
    </location>
</feature>
<feature type="binding site" evidence="10">
    <location>
        <position position="74"/>
    </location>
    <ligand>
        <name>ATP</name>
        <dbReference type="ChEBI" id="CHEBI:30616"/>
    </ligand>
</feature>
<dbReference type="GO" id="GO:0008564">
    <property type="term" value="F:protein-exporting ATPase activity"/>
    <property type="evidence" value="ECO:0007669"/>
    <property type="project" value="UniProtKB-EC"/>
</dbReference>
<dbReference type="InterPro" id="IPR011130">
    <property type="entry name" value="SecA_preprotein_X-link_dom"/>
</dbReference>
<dbReference type="InterPro" id="IPR014018">
    <property type="entry name" value="SecA_motor_DEAD"/>
</dbReference>
<evidence type="ECO:0000256" key="1">
    <source>
        <dbReference type="ARBA" id="ARBA00022448"/>
    </source>
</evidence>
<dbReference type="HAMAP" id="MF_01382">
    <property type="entry name" value="SecA"/>
    <property type="match status" value="1"/>
</dbReference>
<dbReference type="Pfam" id="PF21090">
    <property type="entry name" value="P-loop_SecA"/>
    <property type="match status" value="2"/>
</dbReference>
<proteinExistence type="inferred from homology"/>
<dbReference type="Gene3D" id="3.90.1440.10">
    <property type="entry name" value="SecA, preprotein cross-linking domain"/>
    <property type="match status" value="1"/>
</dbReference>
<dbReference type="PANTHER" id="PTHR30612">
    <property type="entry name" value="SECA INNER MEMBRANE COMPONENT OF SEC PROTEIN SECRETION SYSTEM"/>
    <property type="match status" value="1"/>
</dbReference>
<dbReference type="SUPFAM" id="SSF81767">
    <property type="entry name" value="Pre-protein crosslinking domain of SecA"/>
    <property type="match status" value="1"/>
</dbReference>
<evidence type="ECO:0000256" key="2">
    <source>
        <dbReference type="ARBA" id="ARBA00022475"/>
    </source>
</evidence>
<dbReference type="InterPro" id="IPR000185">
    <property type="entry name" value="SecA"/>
</dbReference>
<dbReference type="InterPro" id="IPR020937">
    <property type="entry name" value="SecA_CS"/>
</dbReference>
<dbReference type="InterPro" id="IPR044722">
    <property type="entry name" value="SecA_SF2_C"/>
</dbReference>
<comment type="subunit">
    <text evidence="10">Monomer and homodimer. Part of the essential Sec protein translocation apparatus which comprises SecA, SecYEG and auxiliary proteins SecDF. Other proteins may also be involved.</text>
</comment>
<dbReference type="STRING" id="1576369.SAMN05421753_11324"/>
<comment type="function">
    <text evidence="10">Part of the Sec protein translocase complex. Interacts with the SecYEG preprotein conducting channel. Has a central role in coupling the hydrolysis of ATP to the transfer of proteins into and across the cell membrane, serving as an ATP-driven molecular motor driving the stepwise translocation of polypeptide chains across the membrane.</text>
</comment>
<evidence type="ECO:0000256" key="6">
    <source>
        <dbReference type="ARBA" id="ARBA00022927"/>
    </source>
</evidence>
<dbReference type="GO" id="GO:0043952">
    <property type="term" value="P:protein transport by the Sec complex"/>
    <property type="evidence" value="ECO:0007669"/>
    <property type="project" value="TreeGrafter"/>
</dbReference>
<dbReference type="InterPro" id="IPR001650">
    <property type="entry name" value="Helicase_C-like"/>
</dbReference>
<dbReference type="InterPro" id="IPR036670">
    <property type="entry name" value="SecA_X-link_sf"/>
</dbReference>
<dbReference type="PROSITE" id="PS51194">
    <property type="entry name" value="HELICASE_CTER"/>
    <property type="match status" value="1"/>
</dbReference>
<comment type="similarity">
    <text evidence="10">Belongs to the SecA family.</text>
</comment>
<dbReference type="Gene3D" id="3.40.50.300">
    <property type="entry name" value="P-loop containing nucleotide triphosphate hydrolases"/>
    <property type="match status" value="2"/>
</dbReference>
<sequence>MWGQLSRWRRMAQDILNRRQELTSLSSAELLRRGRELRWRASSDDQLRGLLPEAYALGVEAATRALGMTHFPVQIMGAIALFEGNVAEMQTGEGKTLTATLPVILRAMAGKGVHVVTSNDYLAGRDAETMGKVYKLLGQTTGCVQPSMEDGDRRVSYGHDVTYGTASEMGFDFLRDRLKRGANVGDEPTRQLFAGATGGEAPVQRGHYFALIDEADSILIDEARTPLIIGVMQQNRDAMVSLYRWCVGATRQLQPNRDYLFDQQKRQIHLTEEGCRRVVLLPKPLLLDTIDTERIYQHVEKALTAEFAFQRDRDYIVNDGEIVIVDEGTGRKMDGRKWQDGLHQAIEAKERIDVTEITGSAARVTIQSLYRHYRHLAGMTGTATQARREFKRVYGLRVCVIPTNRPCIREDRGIRVFKTQADKYAAIVQQVLVLTSQQRAILIGTPSVDASEALAAAFKKAHIHHTVLNARYHEQEADIVSLAGTPGCVTIATNMAGRGTDILLNEIVRQKGGLHVIATELHSSKRIDRQLVGRSARQGDPGSFEFYLSLEDELLRVIKPHKRQRWMQRARGNAEGELDRSWLSVLRGTQKALERLHVKQRKQLLKFERDQRKKYRRVGLDPYLELADV</sequence>
<dbReference type="PRINTS" id="PR00906">
    <property type="entry name" value="SECA"/>
</dbReference>
<dbReference type="Pfam" id="PF07517">
    <property type="entry name" value="SecA_DEAD"/>
    <property type="match status" value="1"/>
</dbReference>
<evidence type="ECO:0000256" key="7">
    <source>
        <dbReference type="ARBA" id="ARBA00022967"/>
    </source>
</evidence>
<dbReference type="CDD" id="cd18803">
    <property type="entry name" value="SF2_C_secA"/>
    <property type="match status" value="1"/>
</dbReference>
<dbReference type="GO" id="GO:0005524">
    <property type="term" value="F:ATP binding"/>
    <property type="evidence" value="ECO:0007669"/>
    <property type="project" value="UniProtKB-UniRule"/>
</dbReference>
<keyword evidence="5 10" id="KW-0067">ATP-binding</keyword>
<comment type="catalytic activity">
    <reaction evidence="10">
        <text>ATP + H2O + cellular proteinSide 1 = ADP + phosphate + cellular proteinSide 2.</text>
        <dbReference type="EC" id="7.4.2.8"/>
    </reaction>
</comment>
<dbReference type="EMBL" id="FOQD01000013">
    <property type="protein sequence ID" value="SFI86503.1"/>
    <property type="molecule type" value="Genomic_DNA"/>
</dbReference>
<reference evidence="15" key="1">
    <citation type="submission" date="2016-10" db="EMBL/GenBank/DDBJ databases">
        <authorList>
            <person name="Varghese N."/>
            <person name="Submissions S."/>
        </authorList>
    </citation>
    <scope>NUCLEOTIDE SEQUENCE [LARGE SCALE GENOMIC DNA]</scope>
    <source>
        <strain evidence="15">DSM 26348</strain>
    </source>
</reference>
<feature type="binding site" evidence="10">
    <location>
        <begin position="92"/>
        <end position="96"/>
    </location>
    <ligand>
        <name>ATP</name>
        <dbReference type="ChEBI" id="CHEBI:30616"/>
    </ligand>
</feature>
<dbReference type="PROSITE" id="PS51192">
    <property type="entry name" value="HELICASE_ATP_BIND_1"/>
    <property type="match status" value="1"/>
</dbReference>
<feature type="domain" description="Helicase ATP-binding" evidence="11">
    <location>
        <begin position="76"/>
        <end position="269"/>
    </location>
</feature>
<dbReference type="AlphaFoldDB" id="A0A1I3LP85"/>
<protein>
    <recommendedName>
        <fullName evidence="10">Protein translocase subunit SecA</fullName>
        <ecNumber evidence="10">7.4.2.8</ecNumber>
    </recommendedName>
</protein>
<dbReference type="CDD" id="cd17928">
    <property type="entry name" value="DEXDc_SecA"/>
    <property type="match status" value="1"/>
</dbReference>
<keyword evidence="15" id="KW-1185">Reference proteome</keyword>
<evidence type="ECO:0000259" key="13">
    <source>
        <dbReference type="PROSITE" id="PS51196"/>
    </source>
</evidence>
<evidence type="ECO:0000256" key="4">
    <source>
        <dbReference type="ARBA" id="ARBA00022741"/>
    </source>
</evidence>
<dbReference type="SMART" id="SM00958">
    <property type="entry name" value="SecA_PP_bind"/>
    <property type="match status" value="1"/>
</dbReference>
<dbReference type="InterPro" id="IPR027417">
    <property type="entry name" value="P-loop_NTPase"/>
</dbReference>
<evidence type="ECO:0000313" key="15">
    <source>
        <dbReference type="Proteomes" id="UP000199518"/>
    </source>
</evidence>
<dbReference type="RefSeq" id="WP_261340727.1">
    <property type="nucleotide sequence ID" value="NZ_FOQD01000013.1"/>
</dbReference>
<dbReference type="EC" id="7.4.2.8" evidence="10"/>
<accession>A0A1I3LP85</accession>
<dbReference type="GO" id="GO:0005829">
    <property type="term" value="C:cytosol"/>
    <property type="evidence" value="ECO:0007669"/>
    <property type="project" value="TreeGrafter"/>
</dbReference>
<evidence type="ECO:0000259" key="12">
    <source>
        <dbReference type="PROSITE" id="PS51194"/>
    </source>
</evidence>
<dbReference type="PROSITE" id="PS51196">
    <property type="entry name" value="SECA_MOTOR_DEAD"/>
    <property type="match status" value="1"/>
</dbReference>
<dbReference type="SUPFAM" id="SSF52540">
    <property type="entry name" value="P-loop containing nucleoside triphosphate hydrolases"/>
    <property type="match status" value="2"/>
</dbReference>
<keyword evidence="6 10" id="KW-0653">Protein transport</keyword>
<dbReference type="Pfam" id="PF01043">
    <property type="entry name" value="SecA_PP_bind"/>
    <property type="match status" value="1"/>
</dbReference>
<dbReference type="SMART" id="SM00957">
    <property type="entry name" value="SecA_DEAD"/>
    <property type="match status" value="1"/>
</dbReference>
<dbReference type="PROSITE" id="PS01312">
    <property type="entry name" value="SECA"/>
    <property type="match status" value="1"/>
</dbReference>
<evidence type="ECO:0000256" key="10">
    <source>
        <dbReference type="HAMAP-Rule" id="MF_01382"/>
    </source>
</evidence>
<keyword evidence="8 10" id="KW-0811">Translocation</keyword>
<dbReference type="GO" id="GO:0017038">
    <property type="term" value="P:protein import"/>
    <property type="evidence" value="ECO:0007669"/>
    <property type="project" value="InterPro"/>
</dbReference>
<evidence type="ECO:0000256" key="9">
    <source>
        <dbReference type="ARBA" id="ARBA00023136"/>
    </source>
</evidence>
<evidence type="ECO:0000313" key="14">
    <source>
        <dbReference type="EMBL" id="SFI86503.1"/>
    </source>
</evidence>
<comment type="subcellular location">
    <subcellularLocation>
        <location evidence="10">Cell membrane</location>
        <topology evidence="10">Peripheral membrane protein</topology>
        <orientation evidence="10">Cytoplasmic side</orientation>
    </subcellularLocation>
    <subcellularLocation>
        <location evidence="10">Cytoplasm</location>
    </subcellularLocation>
    <text evidence="10">Distribution is 50-50.</text>
</comment>
<dbReference type="GO" id="GO:0031522">
    <property type="term" value="C:cell envelope Sec protein transport complex"/>
    <property type="evidence" value="ECO:0007669"/>
    <property type="project" value="TreeGrafter"/>
</dbReference>
<name>A0A1I3LP85_9PLAN</name>
<dbReference type="GO" id="GO:0006605">
    <property type="term" value="P:protein targeting"/>
    <property type="evidence" value="ECO:0007669"/>
    <property type="project" value="UniProtKB-UniRule"/>
</dbReference>
<evidence type="ECO:0000256" key="8">
    <source>
        <dbReference type="ARBA" id="ARBA00023010"/>
    </source>
</evidence>
<evidence type="ECO:0000256" key="3">
    <source>
        <dbReference type="ARBA" id="ARBA00022490"/>
    </source>
</evidence>
<feature type="binding site" evidence="10">
    <location>
        <position position="501"/>
    </location>
    <ligand>
        <name>ATP</name>
        <dbReference type="ChEBI" id="CHEBI:30616"/>
    </ligand>
</feature>
<dbReference type="GO" id="GO:0065002">
    <property type="term" value="P:intracellular protein transmembrane transport"/>
    <property type="evidence" value="ECO:0007669"/>
    <property type="project" value="UniProtKB-UniRule"/>
</dbReference>
<keyword evidence="2 10" id="KW-1003">Cell membrane</keyword>
<dbReference type="InterPro" id="IPR011115">
    <property type="entry name" value="SecA_DEAD"/>
</dbReference>
<keyword evidence="7 10" id="KW-1278">Translocase</keyword>